<evidence type="ECO:0000256" key="1">
    <source>
        <dbReference type="SAM" id="MobiDB-lite"/>
    </source>
</evidence>
<reference evidence="2 3" key="1">
    <citation type="journal article" date="2011" name="EMBO J.">
        <title>Structural diversity of bacterial flagellar motors.</title>
        <authorList>
            <person name="Chen S."/>
            <person name="Beeby M."/>
            <person name="Murphy G.E."/>
            <person name="Leadbetter J.R."/>
            <person name="Hendrixson D.R."/>
            <person name="Briegel A."/>
            <person name="Li Z."/>
            <person name="Shi J."/>
            <person name="Tocheva E.I."/>
            <person name="Muller A."/>
            <person name="Dobro M.J."/>
            <person name="Jensen G.J."/>
        </authorList>
    </citation>
    <scope>NUCLEOTIDE SEQUENCE [LARGE SCALE GENOMIC DNA]</scope>
    <source>
        <strain evidence="2 3">DSM 6540</strain>
    </source>
</reference>
<evidence type="ECO:0000313" key="3">
    <source>
        <dbReference type="Proteomes" id="UP000003240"/>
    </source>
</evidence>
<organism evidence="2 3">
    <name type="scientific">Acetonema longum DSM 6540</name>
    <dbReference type="NCBI Taxonomy" id="1009370"/>
    <lineage>
        <taxon>Bacteria</taxon>
        <taxon>Bacillati</taxon>
        <taxon>Bacillota</taxon>
        <taxon>Negativicutes</taxon>
        <taxon>Acetonemataceae</taxon>
        <taxon>Acetonema</taxon>
    </lineage>
</organism>
<dbReference type="STRING" id="1009370.ALO_05328"/>
<dbReference type="AlphaFoldDB" id="F7NG79"/>
<feature type="region of interest" description="Disordered" evidence="1">
    <location>
        <begin position="46"/>
        <end position="85"/>
    </location>
</feature>
<dbReference type="OrthoDB" id="1685126at2"/>
<accession>F7NG79</accession>
<proteinExistence type="predicted"/>
<feature type="compositionally biased region" description="Basic and acidic residues" evidence="1">
    <location>
        <begin position="68"/>
        <end position="85"/>
    </location>
</feature>
<dbReference type="EMBL" id="AFGF01000040">
    <property type="protein sequence ID" value="EGO64997.1"/>
    <property type="molecule type" value="Genomic_DNA"/>
</dbReference>
<sequence>MNNIVKKTIVYSLIGIMQLGWGMTALEAASRQDRCEKKYEKRHVTRAQRVREENERHRREMQRRHHESARDWRERQKREKDHHEEVMRTIGGLALLAIILNNADGN</sequence>
<dbReference type="eggNOG" id="ENOG5034BII">
    <property type="taxonomic scope" value="Bacteria"/>
</dbReference>
<feature type="compositionally biased region" description="Basic and acidic residues" evidence="1">
    <location>
        <begin position="49"/>
        <end position="58"/>
    </location>
</feature>
<name>F7NG79_9FIRM</name>
<protein>
    <submittedName>
        <fullName evidence="2">Uncharacterized protein</fullName>
    </submittedName>
</protein>
<keyword evidence="3" id="KW-1185">Reference proteome</keyword>
<gene>
    <name evidence="2" type="ORF">ALO_05328</name>
</gene>
<dbReference type="RefSeq" id="WP_004093533.1">
    <property type="nucleotide sequence ID" value="NZ_AFGF01000040.1"/>
</dbReference>
<dbReference type="Proteomes" id="UP000003240">
    <property type="component" value="Unassembled WGS sequence"/>
</dbReference>
<evidence type="ECO:0000313" key="2">
    <source>
        <dbReference type="EMBL" id="EGO64997.1"/>
    </source>
</evidence>
<comment type="caution">
    <text evidence="2">The sequence shown here is derived from an EMBL/GenBank/DDBJ whole genome shotgun (WGS) entry which is preliminary data.</text>
</comment>